<evidence type="ECO:0000256" key="2">
    <source>
        <dbReference type="ARBA" id="ARBA00023136"/>
    </source>
</evidence>
<evidence type="ECO:0000256" key="6">
    <source>
        <dbReference type="HAMAP-Rule" id="MF_01186"/>
    </source>
</evidence>
<dbReference type="RefSeq" id="WP_166228813.1">
    <property type="nucleotide sequence ID" value="NZ_CP049989.1"/>
</dbReference>
<dbReference type="KEGG" id="hcz:G9Q37_16415"/>
<sequence>MQRRLALASFAALGLSACGFQLRQAPRFGFSALRLAGAGAYVMPALRRELQIYGLRVITTADPKDAPDAVVLRVLLDQRERAVVGQTASGQVRELQLRQRFRFNLQTHDERILIDDTELLLERDLSFNETQVLAKDAEELLLYRDMTADIVQQVVRRIAALDKV</sequence>
<evidence type="ECO:0000256" key="3">
    <source>
        <dbReference type="ARBA" id="ARBA00023139"/>
    </source>
</evidence>
<keyword evidence="2 6" id="KW-0472">Membrane</keyword>
<accession>A0A6G8IKV2</accession>
<dbReference type="GO" id="GO:0001530">
    <property type="term" value="F:lipopolysaccharide binding"/>
    <property type="evidence" value="ECO:0007669"/>
    <property type="project" value="TreeGrafter"/>
</dbReference>
<proteinExistence type="inferred from homology"/>
<dbReference type="PANTHER" id="PTHR38098:SF1">
    <property type="entry name" value="LPS-ASSEMBLY LIPOPROTEIN LPTE"/>
    <property type="match status" value="1"/>
</dbReference>
<dbReference type="PROSITE" id="PS51257">
    <property type="entry name" value="PROKAR_LIPOPROTEIN"/>
    <property type="match status" value="1"/>
</dbReference>
<evidence type="ECO:0000256" key="5">
    <source>
        <dbReference type="ARBA" id="ARBA00023288"/>
    </source>
</evidence>
<keyword evidence="1 6" id="KW-0732">Signal</keyword>
<dbReference type="Proteomes" id="UP000503162">
    <property type="component" value="Chromosome"/>
</dbReference>
<dbReference type="AlphaFoldDB" id="A0A6G8IKV2"/>
<organism evidence="7 8">
    <name type="scientific">Hydrogenophaga crocea</name>
    <dbReference type="NCBI Taxonomy" id="2716225"/>
    <lineage>
        <taxon>Bacteria</taxon>
        <taxon>Pseudomonadati</taxon>
        <taxon>Pseudomonadota</taxon>
        <taxon>Betaproteobacteria</taxon>
        <taxon>Burkholderiales</taxon>
        <taxon>Comamonadaceae</taxon>
        <taxon>Hydrogenophaga</taxon>
    </lineage>
</organism>
<dbReference type="PANTHER" id="PTHR38098">
    <property type="entry name" value="LPS-ASSEMBLY LIPOPROTEIN LPTE"/>
    <property type="match status" value="1"/>
</dbReference>
<comment type="subunit">
    <text evidence="6">Component of the lipopolysaccharide transport and assembly complex. Interacts with LptD.</text>
</comment>
<protein>
    <recommendedName>
        <fullName evidence="6">LPS-assembly lipoprotein LptE</fullName>
    </recommendedName>
</protein>
<dbReference type="Pfam" id="PF04390">
    <property type="entry name" value="LptE"/>
    <property type="match status" value="1"/>
</dbReference>
<evidence type="ECO:0000256" key="1">
    <source>
        <dbReference type="ARBA" id="ARBA00022729"/>
    </source>
</evidence>
<dbReference type="InterPro" id="IPR007485">
    <property type="entry name" value="LPS_assembly_LptE"/>
</dbReference>
<keyword evidence="3 6" id="KW-0564">Palmitate</keyword>
<name>A0A6G8IKV2_9BURK</name>
<comment type="similarity">
    <text evidence="6">Belongs to the LptE lipoprotein family.</text>
</comment>
<dbReference type="GO" id="GO:1990351">
    <property type="term" value="C:transporter complex"/>
    <property type="evidence" value="ECO:0007669"/>
    <property type="project" value="TreeGrafter"/>
</dbReference>
<keyword evidence="4 6" id="KW-0998">Cell outer membrane</keyword>
<dbReference type="GO" id="GO:0009279">
    <property type="term" value="C:cell outer membrane"/>
    <property type="evidence" value="ECO:0007669"/>
    <property type="project" value="UniProtKB-SubCell"/>
</dbReference>
<dbReference type="GO" id="GO:0043165">
    <property type="term" value="P:Gram-negative-bacterium-type cell outer membrane assembly"/>
    <property type="evidence" value="ECO:0007669"/>
    <property type="project" value="UniProtKB-UniRule"/>
</dbReference>
<dbReference type="GO" id="GO:0015920">
    <property type="term" value="P:lipopolysaccharide transport"/>
    <property type="evidence" value="ECO:0007669"/>
    <property type="project" value="TreeGrafter"/>
</dbReference>
<comment type="subcellular location">
    <subcellularLocation>
        <location evidence="6">Cell outer membrane</location>
        <topology evidence="6">Lipid-anchor</topology>
    </subcellularLocation>
</comment>
<evidence type="ECO:0000313" key="7">
    <source>
        <dbReference type="EMBL" id="QIM53620.1"/>
    </source>
</evidence>
<keyword evidence="5 6" id="KW-0449">Lipoprotein</keyword>
<evidence type="ECO:0000256" key="4">
    <source>
        <dbReference type="ARBA" id="ARBA00023237"/>
    </source>
</evidence>
<evidence type="ECO:0000313" key="8">
    <source>
        <dbReference type="Proteomes" id="UP000503162"/>
    </source>
</evidence>
<dbReference type="HAMAP" id="MF_01186">
    <property type="entry name" value="LPS_assembly_LptE"/>
    <property type="match status" value="1"/>
</dbReference>
<dbReference type="Gene3D" id="3.30.160.150">
    <property type="entry name" value="Lipoprotein like domain"/>
    <property type="match status" value="1"/>
</dbReference>
<keyword evidence="8" id="KW-1185">Reference proteome</keyword>
<dbReference type="EMBL" id="CP049989">
    <property type="protein sequence ID" value="QIM53620.1"/>
    <property type="molecule type" value="Genomic_DNA"/>
</dbReference>
<comment type="function">
    <text evidence="6">Together with LptD, is involved in the assembly of lipopolysaccharide (LPS) at the surface of the outer membrane. Required for the proper assembly of LptD. Binds LPS and may serve as the LPS recognition site at the outer membrane.</text>
</comment>
<reference evidence="7 8" key="1">
    <citation type="submission" date="2020-03" db="EMBL/GenBank/DDBJ databases">
        <title>Hydrogenophaga sp. nov. isolated from cyanobacterial mat.</title>
        <authorList>
            <person name="Thorat V."/>
            <person name="Kirdat K."/>
            <person name="Tiwarekar B."/>
            <person name="Costa E.D."/>
            <person name="Yadav A."/>
        </authorList>
    </citation>
    <scope>NUCLEOTIDE SEQUENCE [LARGE SCALE GENOMIC DNA]</scope>
    <source>
        <strain evidence="7 8">BA0156</strain>
    </source>
</reference>
<gene>
    <name evidence="6" type="primary">lptE</name>
    <name evidence="7" type="ORF">G9Q37_16415</name>
</gene>